<reference evidence="7" key="1">
    <citation type="journal article" date="2014" name="Front. Microbiol.">
        <title>High frequency of phylogenetically diverse reductive dehalogenase-homologous genes in deep subseafloor sedimentary metagenomes.</title>
        <authorList>
            <person name="Kawai M."/>
            <person name="Futagami T."/>
            <person name="Toyoda A."/>
            <person name="Takaki Y."/>
            <person name="Nishi S."/>
            <person name="Hori S."/>
            <person name="Arai W."/>
            <person name="Tsubouchi T."/>
            <person name="Morono Y."/>
            <person name="Uchiyama I."/>
            <person name="Ito T."/>
            <person name="Fujiyama A."/>
            <person name="Inagaki F."/>
            <person name="Takami H."/>
        </authorList>
    </citation>
    <scope>NUCLEOTIDE SEQUENCE</scope>
    <source>
        <strain evidence="7">Expedition CK06-06</strain>
    </source>
</reference>
<keyword evidence="3" id="KW-0808">Transferase</keyword>
<organism evidence="7">
    <name type="scientific">marine sediment metagenome</name>
    <dbReference type="NCBI Taxonomy" id="412755"/>
    <lineage>
        <taxon>unclassified sequences</taxon>
        <taxon>metagenomes</taxon>
        <taxon>ecological metagenomes</taxon>
    </lineage>
</organism>
<evidence type="ECO:0000256" key="6">
    <source>
        <dbReference type="ARBA" id="ARBA00047942"/>
    </source>
</evidence>
<proteinExistence type="predicted"/>
<evidence type="ECO:0000256" key="2">
    <source>
        <dbReference type="ARBA" id="ARBA00022603"/>
    </source>
</evidence>
<keyword evidence="4" id="KW-0680">Restriction system</keyword>
<evidence type="ECO:0000256" key="4">
    <source>
        <dbReference type="ARBA" id="ARBA00022747"/>
    </source>
</evidence>
<keyword evidence="5" id="KW-0238">DNA-binding</keyword>
<dbReference type="PANTHER" id="PTHR33841:SF6">
    <property type="entry name" value="TYPE II METHYLTRANSFERASE M.HINDII"/>
    <property type="match status" value="1"/>
</dbReference>
<comment type="caution">
    <text evidence="7">The sequence shown here is derived from an EMBL/GenBank/DDBJ whole genome shotgun (WGS) entry which is preliminary data.</text>
</comment>
<evidence type="ECO:0000256" key="1">
    <source>
        <dbReference type="ARBA" id="ARBA00011900"/>
    </source>
</evidence>
<keyword evidence="2" id="KW-0489">Methyltransferase</keyword>
<protein>
    <recommendedName>
        <fullName evidence="1">site-specific DNA-methyltransferase (adenine-specific)</fullName>
        <ecNumber evidence="1">2.1.1.72</ecNumber>
    </recommendedName>
</protein>
<gene>
    <name evidence="7" type="ORF">S03H2_29534</name>
</gene>
<dbReference type="GO" id="GO:0009007">
    <property type="term" value="F:site-specific DNA-methyltransferase (adenine-specific) activity"/>
    <property type="evidence" value="ECO:0007669"/>
    <property type="project" value="UniProtKB-EC"/>
</dbReference>
<comment type="catalytic activity">
    <reaction evidence="6">
        <text>a 2'-deoxyadenosine in DNA + S-adenosyl-L-methionine = an N(6)-methyl-2'-deoxyadenosine in DNA + S-adenosyl-L-homocysteine + H(+)</text>
        <dbReference type="Rhea" id="RHEA:15197"/>
        <dbReference type="Rhea" id="RHEA-COMP:12418"/>
        <dbReference type="Rhea" id="RHEA-COMP:12419"/>
        <dbReference type="ChEBI" id="CHEBI:15378"/>
        <dbReference type="ChEBI" id="CHEBI:57856"/>
        <dbReference type="ChEBI" id="CHEBI:59789"/>
        <dbReference type="ChEBI" id="CHEBI:90615"/>
        <dbReference type="ChEBI" id="CHEBI:90616"/>
        <dbReference type="EC" id="2.1.1.72"/>
    </reaction>
</comment>
<dbReference type="AlphaFoldDB" id="X1FWN0"/>
<dbReference type="GO" id="GO:0003677">
    <property type="term" value="F:DNA binding"/>
    <property type="evidence" value="ECO:0007669"/>
    <property type="project" value="UniProtKB-KW"/>
</dbReference>
<dbReference type="EC" id="2.1.1.72" evidence="1"/>
<dbReference type="EMBL" id="BARU01017835">
    <property type="protein sequence ID" value="GAH49422.1"/>
    <property type="molecule type" value="Genomic_DNA"/>
</dbReference>
<evidence type="ECO:0000313" key="7">
    <source>
        <dbReference type="EMBL" id="GAH49422.1"/>
    </source>
</evidence>
<evidence type="ECO:0000256" key="3">
    <source>
        <dbReference type="ARBA" id="ARBA00022679"/>
    </source>
</evidence>
<name>X1FWN0_9ZZZZ</name>
<accession>X1FWN0</accession>
<dbReference type="GO" id="GO:0009307">
    <property type="term" value="P:DNA restriction-modification system"/>
    <property type="evidence" value="ECO:0007669"/>
    <property type="project" value="UniProtKB-KW"/>
</dbReference>
<evidence type="ECO:0000256" key="5">
    <source>
        <dbReference type="ARBA" id="ARBA00023125"/>
    </source>
</evidence>
<sequence length="275" mass="33080">MKERYIKELIDFNHFQLFKDVFTYTNILVLNKELKENFDFFKVENESNITNLRKIDFKKIDYNYLPKDKIVVNGKKINNNLKKINNLPQKIKDNCEIKIGIATLRDSLYIIEKKLNKSFYEKEFEGKKYKIEKKIVKKLLLANSIKSKNNKKKLYKNIIFPYYPKDNRFFIIPKPKLKSNYPNCYKYFLAIKGELMKRDKGRDRINGYGEWYAYGRVQGYNAIGDKIICPNMMPEPRFEKIKDDSLFIAGYGIICNKDIDWLYKILNSKIFWYYI</sequence>
<dbReference type="InterPro" id="IPR050953">
    <property type="entry name" value="N4_N6_ade-DNA_methylase"/>
</dbReference>
<feature type="non-terminal residue" evidence="7">
    <location>
        <position position="275"/>
    </location>
</feature>
<dbReference type="GO" id="GO:0032259">
    <property type="term" value="P:methylation"/>
    <property type="evidence" value="ECO:0007669"/>
    <property type="project" value="UniProtKB-KW"/>
</dbReference>
<dbReference type="PANTHER" id="PTHR33841">
    <property type="entry name" value="DNA METHYLTRANSFERASE YEEA-RELATED"/>
    <property type="match status" value="1"/>
</dbReference>